<dbReference type="Proteomes" id="UP000037460">
    <property type="component" value="Unassembled WGS sequence"/>
</dbReference>
<accession>A0A0M0JUC7</accession>
<proteinExistence type="predicted"/>
<evidence type="ECO:0000256" key="1">
    <source>
        <dbReference type="SAM" id="MobiDB-lite"/>
    </source>
</evidence>
<dbReference type="EMBL" id="JWZX01002251">
    <property type="protein sequence ID" value="KOO30291.1"/>
    <property type="molecule type" value="Genomic_DNA"/>
</dbReference>
<reference evidence="3" key="1">
    <citation type="journal article" date="2015" name="PLoS Genet.">
        <title>Genome Sequence and Transcriptome Analyses of Chrysochromulina tobin: Metabolic Tools for Enhanced Algal Fitness in the Prominent Order Prymnesiales (Haptophyceae).</title>
        <authorList>
            <person name="Hovde B.T."/>
            <person name="Deodato C.R."/>
            <person name="Hunsperger H.M."/>
            <person name="Ryken S.A."/>
            <person name="Yost W."/>
            <person name="Jha R.K."/>
            <person name="Patterson J."/>
            <person name="Monnat R.J. Jr."/>
            <person name="Barlow S.B."/>
            <person name="Starkenburg S.R."/>
            <person name="Cattolico R.A."/>
        </authorList>
    </citation>
    <scope>NUCLEOTIDE SEQUENCE</scope>
    <source>
        <strain evidence="3">CCMP291</strain>
    </source>
</reference>
<feature type="non-terminal residue" evidence="2">
    <location>
        <position position="1"/>
    </location>
</feature>
<comment type="caution">
    <text evidence="2">The sequence shown here is derived from an EMBL/GenBank/DDBJ whole genome shotgun (WGS) entry which is preliminary data.</text>
</comment>
<feature type="region of interest" description="Disordered" evidence="1">
    <location>
        <begin position="225"/>
        <end position="255"/>
    </location>
</feature>
<evidence type="ECO:0000313" key="2">
    <source>
        <dbReference type="EMBL" id="KOO30291.1"/>
    </source>
</evidence>
<organism evidence="2 3">
    <name type="scientific">Chrysochromulina tobinii</name>
    <dbReference type="NCBI Taxonomy" id="1460289"/>
    <lineage>
        <taxon>Eukaryota</taxon>
        <taxon>Haptista</taxon>
        <taxon>Haptophyta</taxon>
        <taxon>Prymnesiophyceae</taxon>
        <taxon>Prymnesiales</taxon>
        <taxon>Chrysochromulinaceae</taxon>
        <taxon>Chrysochromulina</taxon>
    </lineage>
</organism>
<feature type="compositionally biased region" description="Acidic residues" evidence="1">
    <location>
        <begin position="238"/>
        <end position="250"/>
    </location>
</feature>
<gene>
    <name evidence="2" type="ORF">Ctob_007293</name>
</gene>
<dbReference type="AlphaFoldDB" id="A0A0M0JUC7"/>
<evidence type="ECO:0000313" key="3">
    <source>
        <dbReference type="Proteomes" id="UP000037460"/>
    </source>
</evidence>
<sequence>AKAEAEAKVAKARGKLTGDFRASILSQVFSEAEIAREEEAASVAEVARRDEAALRELINATVSSALSQALSLDAAAKEAVGLDAKASVGLDAMERPAPDCEEETVLRNATTPRSLAHPPAALAHPPAALLEYEVEKEDPVLLQLPAADSPAADCCTLAECNTVRTVDEHVRRARWEGARDGALKVEGVPDGALEVDDAVEPRRRLEDSLEDGLVGASVATARIVTDAKPVPEAKDTAEDGPEAAEPEAAEVTEGAEREAEVIEGAEREAEVAEGAEDEEQDPQLWARVQDLPDAAHGTTKNHQALLRARQHYLSSHPQASSVASCLASATAVEASAPAPAAVVTAHCSEPVERGDLGEIYSAEIDCSEPVELDLRGARKRIAKCEELIARIKASDLPALVLEELNHLEMVLREAAPTTAPTHSLLVPGVPL</sequence>
<name>A0A0M0JUC7_9EUKA</name>
<protein>
    <submittedName>
        <fullName evidence="2">Uncharacterized protein</fullName>
    </submittedName>
</protein>
<keyword evidence="3" id="KW-1185">Reference proteome</keyword>